<dbReference type="OrthoDB" id="10519484at2759"/>
<keyword evidence="1" id="KW-1133">Transmembrane helix</keyword>
<feature type="transmembrane region" description="Helical" evidence="1">
    <location>
        <begin position="145"/>
        <end position="172"/>
    </location>
</feature>
<dbReference type="EMBL" id="KB908924">
    <property type="protein sequence ID" value="EOB14728.1"/>
    <property type="molecule type" value="Genomic_DNA"/>
</dbReference>
<evidence type="ECO:0008006" key="4">
    <source>
        <dbReference type="Google" id="ProtNLM"/>
    </source>
</evidence>
<dbReference type="VEuPathDB" id="MicrosporidiaDB:NBO_16g0014"/>
<dbReference type="AlphaFoldDB" id="R0MPD1"/>
<protein>
    <recommendedName>
        <fullName evidence="4">Transmembrane protein</fullName>
    </recommendedName>
</protein>
<organism evidence="2 3">
    <name type="scientific">Nosema bombycis (strain CQ1 / CVCC 102059)</name>
    <name type="common">Microsporidian parasite</name>
    <name type="synonym">Pebrine of silkworm</name>
    <dbReference type="NCBI Taxonomy" id="578461"/>
    <lineage>
        <taxon>Eukaryota</taxon>
        <taxon>Fungi</taxon>
        <taxon>Fungi incertae sedis</taxon>
        <taxon>Microsporidia</taxon>
        <taxon>Nosematidae</taxon>
        <taxon>Nosema</taxon>
    </lineage>
</organism>
<keyword evidence="1" id="KW-0472">Membrane</keyword>
<feature type="transmembrane region" description="Helical" evidence="1">
    <location>
        <begin position="66"/>
        <end position="84"/>
    </location>
</feature>
<dbReference type="Proteomes" id="UP000016927">
    <property type="component" value="Unassembled WGS sequence"/>
</dbReference>
<dbReference type="OMA" id="IFRAMIG"/>
<feature type="transmembrane region" description="Helical" evidence="1">
    <location>
        <begin position="214"/>
        <end position="232"/>
    </location>
</feature>
<accession>R0MPD1</accession>
<keyword evidence="1" id="KW-0812">Transmembrane</keyword>
<evidence type="ECO:0000313" key="3">
    <source>
        <dbReference type="Proteomes" id="UP000016927"/>
    </source>
</evidence>
<dbReference type="HOGENOM" id="CLU_824106_0_0_1"/>
<feature type="transmembrane region" description="Helical" evidence="1">
    <location>
        <begin position="115"/>
        <end position="133"/>
    </location>
</feature>
<evidence type="ECO:0000313" key="2">
    <source>
        <dbReference type="EMBL" id="EOB14728.1"/>
    </source>
</evidence>
<gene>
    <name evidence="2" type="ORF">NBO_16g0014</name>
</gene>
<name>R0MPD1_NOSB1</name>
<evidence type="ECO:0000256" key="1">
    <source>
        <dbReference type="SAM" id="Phobius"/>
    </source>
</evidence>
<feature type="transmembrane region" description="Helical" evidence="1">
    <location>
        <begin position="90"/>
        <end position="108"/>
    </location>
</feature>
<feature type="transmembrane region" description="Helical" evidence="1">
    <location>
        <begin position="12"/>
        <end position="28"/>
    </location>
</feature>
<keyword evidence="3" id="KW-1185">Reference proteome</keyword>
<feature type="transmembrane region" description="Helical" evidence="1">
    <location>
        <begin position="184"/>
        <end position="202"/>
    </location>
</feature>
<proteinExistence type="predicted"/>
<reference evidence="2 3" key="1">
    <citation type="journal article" date="2013" name="BMC Genomics">
        <title>Comparative genomics of parasitic silkworm microsporidia reveal an association between genome expansion and host adaptation.</title>
        <authorList>
            <person name="Pan G."/>
            <person name="Xu J."/>
            <person name="Li T."/>
            <person name="Xia Q."/>
            <person name="Liu S.L."/>
            <person name="Zhang G."/>
            <person name="Li S."/>
            <person name="Li C."/>
            <person name="Liu H."/>
            <person name="Yang L."/>
            <person name="Liu T."/>
            <person name="Zhang X."/>
            <person name="Wu Z."/>
            <person name="Fan W."/>
            <person name="Dang X."/>
            <person name="Xiang H."/>
            <person name="Tao M."/>
            <person name="Li Y."/>
            <person name="Hu J."/>
            <person name="Li Z."/>
            <person name="Lin L."/>
            <person name="Luo J."/>
            <person name="Geng L."/>
            <person name="Wang L."/>
            <person name="Long M."/>
            <person name="Wan Y."/>
            <person name="He N."/>
            <person name="Zhang Z."/>
            <person name="Lu C."/>
            <person name="Keeling P.J."/>
            <person name="Wang J."/>
            <person name="Xiang Z."/>
            <person name="Zhou Z."/>
        </authorList>
    </citation>
    <scope>NUCLEOTIDE SEQUENCE [LARGE SCALE GENOMIC DNA]</scope>
    <source>
        <strain evidence="3">CQ1 / CVCC 102059</strain>
    </source>
</reference>
<feature type="transmembrane region" description="Helical" evidence="1">
    <location>
        <begin position="274"/>
        <end position="297"/>
    </location>
</feature>
<sequence length="337" mass="39719">MKIDAVTAMNKLNPIFFYLGLILHNYVIKCTNQNYLFVFTFFPSMVYVLVKCFLLGIEDLFNFKSLYFGLLLGVLDFSIVYIYSEIMRTNSTFLCITISIFPVIATLLPMASFHFLCTFFSIFISTISLRSLANYEIFGRKKLIIIAPLGGVFIKGDTVILFIFLLIFRAMIGWMCYRRPNNGASLFTANMFYLGLISLIYRTCIENVGIFYEGPNIAIVFSCYFYVLFLLTSSSPGKQKHIHYFLIFILVNLFYFFKMNFVGFKTTRTEMGLWMPYILIFFWLYVIIMHTAFWYFYKFKDLYLDYQNYRQSTIRELLINIEQESLSELNELIVNQH</sequence>
<feature type="transmembrane region" description="Helical" evidence="1">
    <location>
        <begin position="244"/>
        <end position="262"/>
    </location>
</feature>
<feature type="transmembrane region" description="Helical" evidence="1">
    <location>
        <begin position="34"/>
        <end position="54"/>
    </location>
</feature>